<keyword evidence="4 10" id="KW-0378">Hydrolase</keyword>
<dbReference type="PROSITE" id="PS51273">
    <property type="entry name" value="GATASE_TYPE_1"/>
    <property type="match status" value="1"/>
</dbReference>
<evidence type="ECO:0000256" key="3">
    <source>
        <dbReference type="ARBA" id="ARBA00022605"/>
    </source>
</evidence>
<dbReference type="GO" id="GO:0005737">
    <property type="term" value="C:cytoplasm"/>
    <property type="evidence" value="ECO:0007669"/>
    <property type="project" value="UniProtKB-SubCell"/>
</dbReference>
<evidence type="ECO:0000256" key="4">
    <source>
        <dbReference type="ARBA" id="ARBA00022801"/>
    </source>
</evidence>
<feature type="domain" description="Glutamine amidotransferase" evidence="12">
    <location>
        <begin position="5"/>
        <end position="188"/>
    </location>
</feature>
<evidence type="ECO:0000313" key="13">
    <source>
        <dbReference type="EMBL" id="HDS63918.1"/>
    </source>
</evidence>
<feature type="active site" evidence="10 11">
    <location>
        <position position="181"/>
    </location>
</feature>
<dbReference type="SMART" id="SM01211">
    <property type="entry name" value="GATase_5"/>
    <property type="match status" value="1"/>
</dbReference>
<dbReference type="InterPro" id="IPR010139">
    <property type="entry name" value="Imidazole-glycPsynth_HisH"/>
</dbReference>
<dbReference type="NCBIfam" id="TIGR01855">
    <property type="entry name" value="IMP_synth_hisH"/>
    <property type="match status" value="1"/>
</dbReference>
<evidence type="ECO:0000256" key="9">
    <source>
        <dbReference type="ARBA" id="ARBA00049534"/>
    </source>
</evidence>
<feature type="active site" description="Nucleophile" evidence="10 11">
    <location>
        <position position="78"/>
    </location>
</feature>
<dbReference type="GO" id="GO:0004359">
    <property type="term" value="F:glutaminase activity"/>
    <property type="evidence" value="ECO:0007669"/>
    <property type="project" value="UniProtKB-EC"/>
</dbReference>
<dbReference type="EC" id="3.5.1.2" evidence="10"/>
<sequence length="200" mass="21170">MKTIVIIDYGLGNLRSVLRGLEKAGARAVVSADTAAIAAADALVLPGVGAFRDGMGMLGPLEGTVRAAAREVPVLGICLGMQMLMESSDEGGLQAGLGLVPGDVRRFPRVPGMKVPHMGWNTLEVREGEPLFEGIADGSYVYFVHSYYASAAPAHTMTTTEYICPFASSVRNGSIFGVQFHPEKSGAVGLRLLKNYIDLI</sequence>
<feature type="active site" evidence="10 11">
    <location>
        <position position="183"/>
    </location>
</feature>
<keyword evidence="7 10" id="KW-0456">Lyase</keyword>
<name>A0A831PTR0_9EURY</name>
<comment type="subunit">
    <text evidence="2 10">Heterodimer of HisH and HisF.</text>
</comment>
<evidence type="ECO:0000256" key="8">
    <source>
        <dbReference type="ARBA" id="ARBA00047838"/>
    </source>
</evidence>
<evidence type="ECO:0000256" key="2">
    <source>
        <dbReference type="ARBA" id="ARBA00011152"/>
    </source>
</evidence>
<keyword evidence="6 10" id="KW-0368">Histidine biosynthesis</keyword>
<dbReference type="AlphaFoldDB" id="A0A831PTR0"/>
<dbReference type="EMBL" id="DSBY01000299">
    <property type="protein sequence ID" value="HDS63918.1"/>
    <property type="molecule type" value="Genomic_DNA"/>
</dbReference>
<dbReference type="PANTHER" id="PTHR42701:SF1">
    <property type="entry name" value="IMIDAZOLE GLYCEROL PHOSPHATE SYNTHASE SUBUNIT HISH"/>
    <property type="match status" value="1"/>
</dbReference>
<keyword evidence="10" id="KW-0963">Cytoplasm</keyword>
<organism evidence="13">
    <name type="scientific">Methanofollis liminatans</name>
    <dbReference type="NCBI Taxonomy" id="2201"/>
    <lineage>
        <taxon>Archaea</taxon>
        <taxon>Methanobacteriati</taxon>
        <taxon>Methanobacteriota</taxon>
        <taxon>Stenosarchaea group</taxon>
        <taxon>Methanomicrobia</taxon>
        <taxon>Methanomicrobiales</taxon>
        <taxon>Methanomicrobiaceae</taxon>
        <taxon>Methanofollis</taxon>
    </lineage>
</organism>
<comment type="catalytic activity">
    <reaction evidence="8 10">
        <text>5-[(5-phospho-1-deoxy-D-ribulos-1-ylimino)methylamino]-1-(5-phospho-beta-D-ribosyl)imidazole-4-carboxamide + L-glutamine = D-erythro-1-(imidazol-4-yl)glycerol 3-phosphate + 5-amino-1-(5-phospho-beta-D-ribosyl)imidazole-4-carboxamide + L-glutamate + H(+)</text>
        <dbReference type="Rhea" id="RHEA:24793"/>
        <dbReference type="ChEBI" id="CHEBI:15378"/>
        <dbReference type="ChEBI" id="CHEBI:29985"/>
        <dbReference type="ChEBI" id="CHEBI:58278"/>
        <dbReference type="ChEBI" id="CHEBI:58359"/>
        <dbReference type="ChEBI" id="CHEBI:58475"/>
        <dbReference type="ChEBI" id="CHEBI:58525"/>
        <dbReference type="EC" id="4.3.2.10"/>
    </reaction>
</comment>
<evidence type="ECO:0000256" key="11">
    <source>
        <dbReference type="PIRSR" id="PIRSR000495-1"/>
    </source>
</evidence>
<dbReference type="InterPro" id="IPR017926">
    <property type="entry name" value="GATASE"/>
</dbReference>
<dbReference type="SUPFAM" id="SSF52317">
    <property type="entry name" value="Class I glutamine amidotransferase-like"/>
    <property type="match status" value="1"/>
</dbReference>
<reference evidence="13" key="1">
    <citation type="journal article" date="2020" name="mSystems">
        <title>Genome- and Community-Level Interaction Insights into Carbon Utilization and Element Cycling Functions of Hydrothermarchaeota in Hydrothermal Sediment.</title>
        <authorList>
            <person name="Zhou Z."/>
            <person name="Liu Y."/>
            <person name="Xu W."/>
            <person name="Pan J."/>
            <person name="Luo Z.H."/>
            <person name="Li M."/>
        </authorList>
    </citation>
    <scope>NUCLEOTIDE SEQUENCE</scope>
    <source>
        <strain evidence="13">SpSt-1183</strain>
    </source>
</reference>
<dbReference type="PIRSF" id="PIRSF000495">
    <property type="entry name" value="Amidotransf_hisH"/>
    <property type="match status" value="1"/>
</dbReference>
<comment type="caution">
    <text evidence="13">The sequence shown here is derived from an EMBL/GenBank/DDBJ whole genome shotgun (WGS) entry which is preliminary data.</text>
</comment>
<dbReference type="HAMAP" id="MF_00278">
    <property type="entry name" value="HisH"/>
    <property type="match status" value="1"/>
</dbReference>
<evidence type="ECO:0000256" key="7">
    <source>
        <dbReference type="ARBA" id="ARBA00023239"/>
    </source>
</evidence>
<keyword evidence="3 10" id="KW-0028">Amino-acid biosynthesis</keyword>
<evidence type="ECO:0000259" key="12">
    <source>
        <dbReference type="Pfam" id="PF00117"/>
    </source>
</evidence>
<proteinExistence type="inferred from homology"/>
<comment type="function">
    <text evidence="10">IGPS catalyzes the conversion of PRFAR and glutamine to IGP, AICAR and glutamate. The HisH subunit catalyzes the hydrolysis of glutamine to glutamate and ammonia as part of the synthesis of IGP and AICAR. The resulting ammonia molecule is channeled to the active site of HisF.</text>
</comment>
<evidence type="ECO:0000256" key="1">
    <source>
        <dbReference type="ARBA" id="ARBA00005091"/>
    </source>
</evidence>
<dbReference type="Pfam" id="PF00117">
    <property type="entry name" value="GATase"/>
    <property type="match status" value="1"/>
</dbReference>
<gene>
    <name evidence="10 13" type="primary">hisH</name>
    <name evidence="13" type="ORF">ENN52_07355</name>
</gene>
<protein>
    <recommendedName>
        <fullName evidence="10">Imidazole glycerol phosphate synthase subunit HisH</fullName>
        <ecNumber evidence="10">4.3.2.10</ecNumber>
    </recommendedName>
    <alternativeName>
        <fullName evidence="10">IGP synthase glutaminase subunit</fullName>
        <ecNumber evidence="10">3.5.1.2</ecNumber>
    </alternativeName>
    <alternativeName>
        <fullName evidence="10">IGP synthase subunit HisH</fullName>
    </alternativeName>
    <alternativeName>
        <fullName evidence="10">ImGP synthase subunit HisH</fullName>
        <shortName evidence="10">IGPS subunit HisH</shortName>
    </alternativeName>
</protein>
<dbReference type="PANTHER" id="PTHR42701">
    <property type="entry name" value="IMIDAZOLE GLYCEROL PHOSPHATE SYNTHASE SUBUNIT HISH"/>
    <property type="match status" value="1"/>
</dbReference>
<dbReference type="GO" id="GO:0000107">
    <property type="term" value="F:imidazoleglycerol-phosphate synthase activity"/>
    <property type="evidence" value="ECO:0007669"/>
    <property type="project" value="UniProtKB-UniRule"/>
</dbReference>
<evidence type="ECO:0000256" key="5">
    <source>
        <dbReference type="ARBA" id="ARBA00022962"/>
    </source>
</evidence>
<dbReference type="EC" id="4.3.2.10" evidence="10"/>
<comment type="catalytic activity">
    <reaction evidence="9 10">
        <text>L-glutamine + H2O = L-glutamate + NH4(+)</text>
        <dbReference type="Rhea" id="RHEA:15889"/>
        <dbReference type="ChEBI" id="CHEBI:15377"/>
        <dbReference type="ChEBI" id="CHEBI:28938"/>
        <dbReference type="ChEBI" id="CHEBI:29985"/>
        <dbReference type="ChEBI" id="CHEBI:58359"/>
        <dbReference type="EC" id="3.5.1.2"/>
    </reaction>
</comment>
<dbReference type="GO" id="GO:0016829">
    <property type="term" value="F:lyase activity"/>
    <property type="evidence" value="ECO:0007669"/>
    <property type="project" value="UniProtKB-KW"/>
</dbReference>
<dbReference type="UniPathway" id="UPA00031">
    <property type="reaction ID" value="UER00010"/>
</dbReference>
<accession>A0A831PTR0</accession>
<comment type="pathway">
    <text evidence="1 10">Amino-acid biosynthesis; L-histidine biosynthesis; L-histidine from 5-phospho-alpha-D-ribose 1-diphosphate: step 5/9.</text>
</comment>
<dbReference type="GO" id="GO:0000105">
    <property type="term" value="P:L-histidine biosynthetic process"/>
    <property type="evidence" value="ECO:0007669"/>
    <property type="project" value="UniProtKB-UniRule"/>
</dbReference>
<keyword evidence="5 10" id="KW-0315">Glutamine amidotransferase</keyword>
<evidence type="ECO:0000256" key="6">
    <source>
        <dbReference type="ARBA" id="ARBA00023102"/>
    </source>
</evidence>
<dbReference type="Gene3D" id="3.40.50.880">
    <property type="match status" value="1"/>
</dbReference>
<evidence type="ECO:0000256" key="10">
    <source>
        <dbReference type="HAMAP-Rule" id="MF_00278"/>
    </source>
</evidence>
<dbReference type="CDD" id="cd01748">
    <property type="entry name" value="GATase1_IGP_Synthase"/>
    <property type="match status" value="1"/>
</dbReference>
<dbReference type="InterPro" id="IPR029062">
    <property type="entry name" value="Class_I_gatase-like"/>
</dbReference>
<dbReference type="Proteomes" id="UP000885648">
    <property type="component" value="Unassembled WGS sequence"/>
</dbReference>
<comment type="subcellular location">
    <subcellularLocation>
        <location evidence="10">Cytoplasm</location>
    </subcellularLocation>
</comment>